<keyword evidence="3" id="KW-0732">Signal</keyword>
<reference evidence="4 5" key="1">
    <citation type="submission" date="2018-11" db="EMBL/GenBank/DDBJ databases">
        <title>Rhodococcus spongicola sp. nov. and Rhodococcus xishaensis sp. nov. from marine sponges.</title>
        <authorList>
            <person name="Li L."/>
            <person name="Lin H.W."/>
        </authorList>
    </citation>
    <scope>NUCLEOTIDE SEQUENCE [LARGE SCALE GENOMIC DNA]</scope>
    <source>
        <strain evidence="4 5">LHW51113</strain>
    </source>
</reference>
<gene>
    <name evidence="4" type="ORF">EGT50_07765</name>
</gene>
<name>A0A3S3BJA1_9NOCA</name>
<keyword evidence="2" id="KW-0812">Transmembrane</keyword>
<keyword evidence="5" id="KW-1185">Reference proteome</keyword>
<feature type="signal peptide" evidence="3">
    <location>
        <begin position="1"/>
        <end position="27"/>
    </location>
</feature>
<dbReference type="AlphaFoldDB" id="A0A3S3BJA1"/>
<feature type="transmembrane region" description="Helical" evidence="2">
    <location>
        <begin position="95"/>
        <end position="119"/>
    </location>
</feature>
<dbReference type="EMBL" id="RKLO01000003">
    <property type="protein sequence ID" value="RVW02664.1"/>
    <property type="molecule type" value="Genomic_DNA"/>
</dbReference>
<dbReference type="Proteomes" id="UP000283479">
    <property type="component" value="Unassembled WGS sequence"/>
</dbReference>
<dbReference type="OrthoDB" id="4467397at2"/>
<evidence type="ECO:0000256" key="1">
    <source>
        <dbReference type="SAM" id="MobiDB-lite"/>
    </source>
</evidence>
<keyword evidence="2" id="KW-1133">Transmembrane helix</keyword>
<organism evidence="4 5">
    <name type="scientific">Rhodococcus xishaensis</name>
    <dbReference type="NCBI Taxonomy" id="2487364"/>
    <lineage>
        <taxon>Bacteria</taxon>
        <taxon>Bacillati</taxon>
        <taxon>Actinomycetota</taxon>
        <taxon>Actinomycetes</taxon>
        <taxon>Mycobacteriales</taxon>
        <taxon>Nocardiaceae</taxon>
        <taxon>Rhodococcus</taxon>
    </lineage>
</organism>
<evidence type="ECO:0000256" key="3">
    <source>
        <dbReference type="SAM" id="SignalP"/>
    </source>
</evidence>
<evidence type="ECO:0000313" key="5">
    <source>
        <dbReference type="Proteomes" id="UP000283479"/>
    </source>
</evidence>
<proteinExistence type="predicted"/>
<sequence length="124" mass="13072">MKRSGFVVAGVLLAVGLGGVATPTATALGSNTSSEERPYSDEFRLPWEPATPTTTPVLSPFGTADIYCWYAGGFTGVYQLDPWGNKHRLASGMGYLGSAAASVSSVPLLALLPLPFYVWDLTTL</sequence>
<feature type="region of interest" description="Disordered" evidence="1">
    <location>
        <begin position="26"/>
        <end position="48"/>
    </location>
</feature>
<comment type="caution">
    <text evidence="4">The sequence shown here is derived from an EMBL/GenBank/DDBJ whole genome shotgun (WGS) entry which is preliminary data.</text>
</comment>
<accession>A0A3S3BJA1</accession>
<evidence type="ECO:0000313" key="4">
    <source>
        <dbReference type="EMBL" id="RVW02664.1"/>
    </source>
</evidence>
<evidence type="ECO:0000256" key="2">
    <source>
        <dbReference type="SAM" id="Phobius"/>
    </source>
</evidence>
<feature type="chain" id="PRO_5018569661" evidence="3">
    <location>
        <begin position="28"/>
        <end position="124"/>
    </location>
</feature>
<keyword evidence="2" id="KW-0472">Membrane</keyword>
<feature type="compositionally biased region" description="Basic and acidic residues" evidence="1">
    <location>
        <begin position="34"/>
        <end position="45"/>
    </location>
</feature>
<dbReference type="RefSeq" id="WP_127952484.1">
    <property type="nucleotide sequence ID" value="NZ_RKLO01000003.1"/>
</dbReference>
<protein>
    <submittedName>
        <fullName evidence="4">Uncharacterized protein</fullName>
    </submittedName>
</protein>